<dbReference type="GO" id="GO:0016740">
    <property type="term" value="F:transferase activity"/>
    <property type="evidence" value="ECO:0007669"/>
    <property type="project" value="UniProtKB-KW"/>
</dbReference>
<proteinExistence type="predicted"/>
<dbReference type="Gene3D" id="3.40.630.30">
    <property type="match status" value="1"/>
</dbReference>
<comment type="caution">
    <text evidence="1">The sequence shown here is derived from an EMBL/GenBank/DDBJ whole genome shotgun (WGS) entry which is preliminary data.</text>
</comment>
<gene>
    <name evidence="1" type="ORF">VC81_04700</name>
</gene>
<evidence type="ECO:0000313" key="2">
    <source>
        <dbReference type="Proteomes" id="UP000033491"/>
    </source>
</evidence>
<keyword evidence="1" id="KW-0808">Transferase</keyword>
<dbReference type="PATRIC" id="fig|216463.3.peg.43"/>
<dbReference type="OrthoDB" id="9793389at2"/>
<dbReference type="Proteomes" id="UP000033491">
    <property type="component" value="Unassembled WGS sequence"/>
</dbReference>
<organism evidence="1 2">
    <name type="scientific">Levilactobacillus spicheri</name>
    <dbReference type="NCBI Taxonomy" id="216463"/>
    <lineage>
        <taxon>Bacteria</taxon>
        <taxon>Bacillati</taxon>
        <taxon>Bacillota</taxon>
        <taxon>Bacilli</taxon>
        <taxon>Lactobacillales</taxon>
        <taxon>Lactobacillaceae</taxon>
        <taxon>Levilactobacillus</taxon>
    </lineage>
</organism>
<reference evidence="1 2" key="1">
    <citation type="submission" date="2015-03" db="EMBL/GenBank/DDBJ databases">
        <authorList>
            <person name="Zheng J."/>
            <person name="Ganezle M."/>
        </authorList>
    </citation>
    <scope>NUCLEOTIDE SEQUENCE [LARGE SCALE GENOMIC DNA]</scope>
    <source>
        <strain evidence="1 2">LP38</strain>
    </source>
</reference>
<name>A0A0F3RW82_9LACO</name>
<dbReference type="EMBL" id="JZCR01000011">
    <property type="protein sequence ID" value="KJW13042.1"/>
    <property type="molecule type" value="Genomic_DNA"/>
</dbReference>
<protein>
    <submittedName>
        <fullName evidence="1">Acetyltransferase</fullName>
    </submittedName>
</protein>
<evidence type="ECO:0000313" key="1">
    <source>
        <dbReference type="EMBL" id="KJW13042.1"/>
    </source>
</evidence>
<dbReference type="STRING" id="216463.VC81_04700"/>
<sequence>MSLTEAPGRLTIVENDQLLASLHYLTLADDTWVLEQIFVRPSQSTDLAIQLIKRFTSLANAAAVPVKLLDPYAKTYFATHPVLDHLADHQLPVRGPGAVRPVD</sequence>
<accession>A0A0F3RW82</accession>
<dbReference type="RefSeq" id="WP_045806997.1">
    <property type="nucleotide sequence ID" value="NZ_JZCR01000011.1"/>
</dbReference>
<dbReference type="AlphaFoldDB" id="A0A0F3RW82"/>